<keyword evidence="3" id="KW-0406">Ion transport</keyword>
<dbReference type="Proteomes" id="UP000182360">
    <property type="component" value="Unassembled WGS sequence"/>
</dbReference>
<keyword evidence="2" id="KW-0813">Transport</keyword>
<name>A0A1H9JPN6_9SPIR</name>
<dbReference type="OrthoDB" id="370749at2"/>
<evidence type="ECO:0000313" key="4">
    <source>
        <dbReference type="EMBL" id="SEQ88891.1"/>
    </source>
</evidence>
<dbReference type="AlphaFoldDB" id="A0A1H9JPN6"/>
<accession>A0A1H9JPN6</accession>
<dbReference type="RefSeq" id="WP_074645619.1">
    <property type="nucleotide sequence ID" value="NZ_AP025286.1"/>
</dbReference>
<dbReference type="GO" id="GO:0046961">
    <property type="term" value="F:proton-transporting ATPase activity, rotational mechanism"/>
    <property type="evidence" value="ECO:0007669"/>
    <property type="project" value="InterPro"/>
</dbReference>
<keyword evidence="5" id="KW-1185">Reference proteome</keyword>
<dbReference type="eggNOG" id="COG1436">
    <property type="taxonomic scope" value="Bacteria"/>
</dbReference>
<organism evidence="4 5">
    <name type="scientific">Treponema bryantii</name>
    <dbReference type="NCBI Taxonomy" id="163"/>
    <lineage>
        <taxon>Bacteria</taxon>
        <taxon>Pseudomonadati</taxon>
        <taxon>Spirochaetota</taxon>
        <taxon>Spirochaetia</taxon>
        <taxon>Spirochaetales</taxon>
        <taxon>Treponemataceae</taxon>
        <taxon>Treponema</taxon>
    </lineage>
</organism>
<dbReference type="InterPro" id="IPR008218">
    <property type="entry name" value="ATPase_V1-cplx_f_g_su"/>
</dbReference>
<gene>
    <name evidence="4" type="ORF">SAMN04487977_11434</name>
</gene>
<proteinExistence type="inferred from homology"/>
<evidence type="ECO:0000256" key="1">
    <source>
        <dbReference type="ARBA" id="ARBA00010148"/>
    </source>
</evidence>
<evidence type="ECO:0000256" key="3">
    <source>
        <dbReference type="ARBA" id="ARBA00023065"/>
    </source>
</evidence>
<dbReference type="STRING" id="163.SAMN04487775_103201"/>
<dbReference type="Pfam" id="PF01990">
    <property type="entry name" value="ATP-synt_F"/>
    <property type="match status" value="1"/>
</dbReference>
<dbReference type="EMBL" id="FOFU01000014">
    <property type="protein sequence ID" value="SEQ88891.1"/>
    <property type="molecule type" value="Genomic_DNA"/>
</dbReference>
<comment type="similarity">
    <text evidence="1">Belongs to the V-ATPase F subunit family.</text>
</comment>
<reference evidence="4 5" key="1">
    <citation type="submission" date="2016-10" db="EMBL/GenBank/DDBJ databases">
        <authorList>
            <person name="de Groot N.N."/>
        </authorList>
    </citation>
    <scope>NUCLEOTIDE SEQUENCE [LARGE SCALE GENOMIC DNA]</scope>
    <source>
        <strain evidence="4 5">B25</strain>
    </source>
</reference>
<dbReference type="Gene3D" id="3.40.50.10580">
    <property type="entry name" value="ATPase, V1 complex, subunit F"/>
    <property type="match status" value="1"/>
</dbReference>
<sequence>MKFYIIGEREIVLAFKLTGIDGIAAETRAEVLDAFNRVTGKGGIVNVPSGEIPRVLILTEQAASQIEDEEIAWQKTGKFPLIVEVPGLNGHLKGKKTLSDAIKEAVGVEV</sequence>
<evidence type="ECO:0000313" key="5">
    <source>
        <dbReference type="Proteomes" id="UP000182360"/>
    </source>
</evidence>
<protein>
    <submittedName>
        <fullName evidence="4">V/A-type H+-transporting ATPase subunit F</fullName>
    </submittedName>
</protein>
<dbReference type="InterPro" id="IPR036906">
    <property type="entry name" value="ATPase_V1_fsu_sf"/>
</dbReference>
<evidence type="ECO:0000256" key="2">
    <source>
        <dbReference type="ARBA" id="ARBA00022448"/>
    </source>
</evidence>
<dbReference type="SUPFAM" id="SSF159468">
    <property type="entry name" value="AtpF-like"/>
    <property type="match status" value="1"/>
</dbReference>